<dbReference type="Pfam" id="PF13715">
    <property type="entry name" value="CarbopepD_reg_2"/>
    <property type="match status" value="1"/>
</dbReference>
<dbReference type="EMBL" id="JAHZSV010000003">
    <property type="protein sequence ID" value="MBW8198716.1"/>
    <property type="molecule type" value="Genomic_DNA"/>
</dbReference>
<dbReference type="InterPro" id="IPR008969">
    <property type="entry name" value="CarboxyPept-like_regulatory"/>
</dbReference>
<dbReference type="RefSeq" id="WP_220112436.1">
    <property type="nucleotide sequence ID" value="NZ_JAHZSV010000003.1"/>
</dbReference>
<proteinExistence type="predicted"/>
<keyword evidence="2" id="KW-1185">Reference proteome</keyword>
<accession>A0ABS7EMG0</accession>
<evidence type="ECO:0000313" key="2">
    <source>
        <dbReference type="Proteomes" id="UP001196136"/>
    </source>
</evidence>
<dbReference type="SUPFAM" id="SSF49464">
    <property type="entry name" value="Carboxypeptidase regulatory domain-like"/>
    <property type="match status" value="1"/>
</dbReference>
<evidence type="ECO:0000313" key="1">
    <source>
        <dbReference type="EMBL" id="MBW8198716.1"/>
    </source>
</evidence>
<feature type="non-terminal residue" evidence="1">
    <location>
        <position position="1"/>
    </location>
</feature>
<reference evidence="1 2" key="1">
    <citation type="submission" date="2021-08" db="EMBL/GenBank/DDBJ databases">
        <title>Muricauda profundi sp. nov., a marine bacterium isolated from deep seawater of the Mariana Trench.</title>
        <authorList>
            <person name="Wei Y."/>
        </authorList>
    </citation>
    <scope>NUCLEOTIDE SEQUENCE [LARGE SCALE GENOMIC DNA]</scope>
    <source>
        <strain evidence="1 2">W52</strain>
    </source>
</reference>
<dbReference type="Proteomes" id="UP001196136">
    <property type="component" value="Unassembled WGS sequence"/>
</dbReference>
<sequence>RKGYFDEKSKKSNRRLTLYPKNLTHIFILIPALLFAVGCFAQEKTSFSGKIKDITGLSLVGANIVLYPANKNIPPSFAVSGKNGEFKVGISRNEQYTLNITFIGFEPVKESIVFTEMATTKDYVLQEALNELEEVVINYTPPIQIKKDTTTYQVDAFVNGKERKLGAVLKKLPGVSVNRDGEVFFKNKKVEAVLVENKTFFTGQPKMATKNIPADVVSEVQMIEDYNETPFLKEFENSDNLVMNIKLKEGKKNFLFGDIESGLGHKDRYRFHPSVFKYSPTTVHNFIGDINNTPSRSFTLSDYISMEGDKDVHGIMDAYNSPIGKFLQNTDYYKNNHYFGGYNFQYNPNEAHELRVFALGMLDRSSNQDVYSYTYQPSQATELRTNDLTNNNNVFYGKVKYKYTPDLYTVIKLDIALHRSDLGRDGSNISENNGGQRDYTALNNHLGERFSMNAMMDKWFSGSNVSTARLSFSNNNESYVNSWNSPFNIFSSSIPLSESDTYWVKDLGERKYSNLDLDLKHHYRPFRTNMISLGFNAKIQKSSLEGYAIQDMDQIQPMALDGFANDFSSLLTEINTSLTHKWYISKPFIIDFGVVFQNISWKDQNFLVDNMYADNNILPVAKMEWNFDEKKSLELSYNRSVTNPQPESRLSGRTISDFNRILEGNPLLEQPNTERALLSLSMLKTYGFSLYTKLGYRKHTRSIVQNIVSNGIDGEVSPYQLDHDLDSYDVSLRVKYNRKYWRASLENTYFFRNSISVFNGEERFNNSVNVNNDLRFSTTFEESPNVELDINNSFYRYSNPFFVNRTITTDIDLSGMYDYRDWKFEVSFFQNFYSNRSQSNSSYFNLIGAKVFYHKEDSPFELGLEVYNLGNNVSQISNQYNSMYFMEHRRRVFPRTLMVNLNYKL</sequence>
<dbReference type="SUPFAM" id="SSF56935">
    <property type="entry name" value="Porins"/>
    <property type="match status" value="1"/>
</dbReference>
<protein>
    <submittedName>
        <fullName evidence="1">Carboxypeptidase-like regulatory domain-containing protein</fullName>
    </submittedName>
</protein>
<gene>
    <name evidence="1" type="ORF">K1F36_02665</name>
</gene>
<organism evidence="1 2">
    <name type="scientific">Flagellimonas abyssi</name>
    <dbReference type="NCBI Taxonomy" id="2864871"/>
    <lineage>
        <taxon>Bacteria</taxon>
        <taxon>Pseudomonadati</taxon>
        <taxon>Bacteroidota</taxon>
        <taxon>Flavobacteriia</taxon>
        <taxon>Flavobacteriales</taxon>
        <taxon>Flavobacteriaceae</taxon>
        <taxon>Flagellimonas</taxon>
    </lineage>
</organism>
<name>A0ABS7EMG0_9FLAO</name>
<comment type="caution">
    <text evidence="1">The sequence shown here is derived from an EMBL/GenBank/DDBJ whole genome shotgun (WGS) entry which is preliminary data.</text>
</comment>